<feature type="region of interest" description="Disordered" evidence="5">
    <location>
        <begin position="1127"/>
        <end position="1242"/>
    </location>
</feature>
<protein>
    <recommendedName>
        <fullName evidence="6">FAM193 C-terminal domain-containing protein</fullName>
    </recommendedName>
</protein>
<dbReference type="Pfam" id="PF15914">
    <property type="entry name" value="FAM193_C"/>
    <property type="match status" value="1"/>
</dbReference>
<dbReference type="InterPro" id="IPR031802">
    <property type="entry name" value="FAM193_C"/>
</dbReference>
<feature type="compositionally biased region" description="Low complexity" evidence="5">
    <location>
        <begin position="1181"/>
        <end position="1197"/>
    </location>
</feature>
<feature type="region of interest" description="Disordered" evidence="5">
    <location>
        <begin position="1442"/>
        <end position="1496"/>
    </location>
</feature>
<evidence type="ECO:0000313" key="8">
    <source>
        <dbReference type="Proteomes" id="UP000639338"/>
    </source>
</evidence>
<evidence type="ECO:0000256" key="2">
    <source>
        <dbReference type="ARBA" id="ARBA00022553"/>
    </source>
</evidence>
<organism evidence="7 8">
    <name type="scientific">Aphidius gifuensis</name>
    <name type="common">Parasitoid wasp</name>
    <dbReference type="NCBI Taxonomy" id="684658"/>
    <lineage>
        <taxon>Eukaryota</taxon>
        <taxon>Metazoa</taxon>
        <taxon>Ecdysozoa</taxon>
        <taxon>Arthropoda</taxon>
        <taxon>Hexapoda</taxon>
        <taxon>Insecta</taxon>
        <taxon>Pterygota</taxon>
        <taxon>Neoptera</taxon>
        <taxon>Endopterygota</taxon>
        <taxon>Hymenoptera</taxon>
        <taxon>Apocrita</taxon>
        <taxon>Ichneumonoidea</taxon>
        <taxon>Braconidae</taxon>
        <taxon>Aphidiinae</taxon>
        <taxon>Aphidius</taxon>
    </lineage>
</organism>
<dbReference type="PANTHER" id="PTHR15109">
    <property type="entry name" value="AGAP004327-PA"/>
    <property type="match status" value="1"/>
</dbReference>
<feature type="compositionally biased region" description="Polar residues" evidence="5">
    <location>
        <begin position="653"/>
        <end position="672"/>
    </location>
</feature>
<keyword evidence="8" id="KW-1185">Reference proteome</keyword>
<feature type="compositionally biased region" description="Polar residues" evidence="5">
    <location>
        <begin position="1293"/>
        <end position="1306"/>
    </location>
</feature>
<feature type="compositionally biased region" description="Low complexity" evidence="5">
    <location>
        <begin position="1155"/>
        <end position="1173"/>
    </location>
</feature>
<feature type="region of interest" description="Disordered" evidence="5">
    <location>
        <begin position="1028"/>
        <end position="1092"/>
    </location>
</feature>
<feature type="compositionally biased region" description="Low complexity" evidence="5">
    <location>
        <begin position="625"/>
        <end position="652"/>
    </location>
</feature>
<feature type="region of interest" description="Disordered" evidence="5">
    <location>
        <begin position="1656"/>
        <end position="1680"/>
    </location>
</feature>
<evidence type="ECO:0000256" key="3">
    <source>
        <dbReference type="ARBA" id="ARBA00023054"/>
    </source>
</evidence>
<keyword evidence="3 4" id="KW-0175">Coiled coil</keyword>
<dbReference type="OrthoDB" id="10044608at2759"/>
<feature type="coiled-coil region" evidence="4">
    <location>
        <begin position="879"/>
        <end position="914"/>
    </location>
</feature>
<comment type="caution">
    <text evidence="7">The sequence shown here is derived from an EMBL/GenBank/DDBJ whole genome shotgun (WGS) entry which is preliminary data.</text>
</comment>
<dbReference type="Proteomes" id="UP000639338">
    <property type="component" value="Unassembled WGS sequence"/>
</dbReference>
<accession>A0A834Y276</accession>
<evidence type="ECO:0000256" key="1">
    <source>
        <dbReference type="ARBA" id="ARBA00009689"/>
    </source>
</evidence>
<evidence type="ECO:0000256" key="4">
    <source>
        <dbReference type="SAM" id="Coils"/>
    </source>
</evidence>
<feature type="compositionally biased region" description="Basic and acidic residues" evidence="5">
    <location>
        <begin position="49"/>
        <end position="67"/>
    </location>
</feature>
<feature type="compositionally biased region" description="Polar residues" evidence="5">
    <location>
        <begin position="1471"/>
        <end position="1482"/>
    </location>
</feature>
<feature type="compositionally biased region" description="Basic and acidic residues" evidence="5">
    <location>
        <begin position="1042"/>
        <end position="1055"/>
    </location>
</feature>
<feature type="compositionally biased region" description="Low complexity" evidence="5">
    <location>
        <begin position="729"/>
        <end position="745"/>
    </location>
</feature>
<feature type="compositionally biased region" description="Polar residues" evidence="5">
    <location>
        <begin position="1452"/>
        <end position="1461"/>
    </location>
</feature>
<feature type="compositionally biased region" description="Basic and acidic residues" evidence="5">
    <location>
        <begin position="1442"/>
        <end position="1451"/>
    </location>
</feature>
<feature type="compositionally biased region" description="Polar residues" evidence="5">
    <location>
        <begin position="1318"/>
        <end position="1330"/>
    </location>
</feature>
<feature type="region of interest" description="Disordered" evidence="5">
    <location>
        <begin position="1271"/>
        <end position="1362"/>
    </location>
</feature>
<dbReference type="InterPro" id="IPR029717">
    <property type="entry name" value="FAM193"/>
</dbReference>
<comment type="similarity">
    <text evidence="1">Belongs to the FAM193 family.</text>
</comment>
<feature type="compositionally biased region" description="Low complexity" evidence="5">
    <location>
        <begin position="1344"/>
        <end position="1357"/>
    </location>
</feature>
<dbReference type="PANTHER" id="PTHR15109:SF4">
    <property type="entry name" value="FAM193 C-TERMINAL DOMAIN-CONTAINING PROTEIN"/>
    <property type="match status" value="1"/>
</dbReference>
<feature type="region of interest" description="Disordered" evidence="5">
    <location>
        <begin position="729"/>
        <end position="763"/>
    </location>
</feature>
<dbReference type="EMBL" id="JACMRX010000002">
    <property type="protein sequence ID" value="KAF7995206.1"/>
    <property type="molecule type" value="Genomic_DNA"/>
</dbReference>
<evidence type="ECO:0000256" key="5">
    <source>
        <dbReference type="SAM" id="MobiDB-lite"/>
    </source>
</evidence>
<evidence type="ECO:0000259" key="6">
    <source>
        <dbReference type="Pfam" id="PF15914"/>
    </source>
</evidence>
<reference evidence="7 8" key="1">
    <citation type="submission" date="2020-08" db="EMBL/GenBank/DDBJ databases">
        <title>Aphidius gifuensis genome sequencing and assembly.</title>
        <authorList>
            <person name="Du Z."/>
        </authorList>
    </citation>
    <scope>NUCLEOTIDE SEQUENCE [LARGE SCALE GENOMIC DNA]</scope>
    <source>
        <strain evidence="7">YNYX2018</strain>
        <tissue evidence="7">Adults</tissue>
    </source>
</reference>
<feature type="region of interest" description="Disordered" evidence="5">
    <location>
        <begin position="1735"/>
        <end position="1755"/>
    </location>
</feature>
<name>A0A834Y276_APHGI</name>
<feature type="region of interest" description="Disordered" evidence="5">
    <location>
        <begin position="625"/>
        <end position="672"/>
    </location>
</feature>
<feature type="coiled-coil region" evidence="4">
    <location>
        <begin position="781"/>
        <end position="812"/>
    </location>
</feature>
<gene>
    <name evidence="7" type="ORF">HCN44_004678</name>
</gene>
<feature type="compositionally biased region" description="Basic and acidic residues" evidence="5">
    <location>
        <begin position="1198"/>
        <end position="1209"/>
    </location>
</feature>
<feature type="compositionally biased region" description="Low complexity" evidence="5">
    <location>
        <begin position="985"/>
        <end position="997"/>
    </location>
</feature>
<sequence length="1755" mass="197317">MSVNDDTESQWDKTIKKNCIGMGDILAKETIINNQDASFKYESTDSDDEYCHKRQEADGASDAHEVVPEPPPPKSFQMDLRESPSNLKNGKKNETQETPFERHEETCSCKICKIQRKHLHEKINDVWKWQEQGLKIRKYIRCVFNTAMESLSVPNLSTYECDPNEYAELQKIVDELSLKNPHLLFLMLVIQAQEFVVELKIRIMDPLEDNNLARIAEVFLTRLLNGYDILISTAVHVSKLLKPLEERHLKQFSLTWEFFNKKLYQNYIYFYEPTIRNILPSVVCQLRKPRKGKGYQILLERYLGFVDEMMRIAGLWPEKEVLIDQYSAEKVAEIMKSDVIHTINWKLNTTDEIILMDLKKKSHIPGFGITKKNVNECFKKPKLQFKIAKKSLNIQNIRSMLDVWVKRMYQIMACGTLGIDGLDSQSHLDLDYSQSTDEIIEKLKNSLSCFYFSYQVASWLVLSRPTDNTNDSDIQCSKCTELSWVSHLVVGGRNDFGECSHPILSQKSNSTTTTTVSTSTSSSPIIDECRKLIEETNKKDCQCIQFHLGEWQGTTYRGLLPFPPCLCTLDVRYLPASVCPCLREKRDFMTRKKSKVESLTDTKKNLCSVGINKNDKIKNIKNNINNKKNTNTISSSSSASSSVSSSSSSSPSPQVQMKNSTTQTPNITIDNQSNPNIICHGGKCISHGNNNTTIINDNKHMNNHRLYNHSCHKSTSIELSIKKISTNDLSHNDNNNNSGELSDSGSSHDDSCSTSSSTARDNSKHCDCCYCEVFGHGVQPAAQVSRNYHEMRERLRQLLTKKKAKCKSATKDNSSSLSMNLDTQLLNKIQQQNFTATDSHGRPIAPILKLTNNGNSKYNQNDKRDLDSLVKFIEGPNNNDKHIKDIKKMEKKARQKQKKADELLKKEQDELEKQKLIEMQKKTPEVTITVVDSCKSLSQKNINNKNLPKVSIIPTVPVETSSTKSTAVSNNKEITKNKQNELKNNKNTTDNKVNGNSKKLKKKGTIDNKIIEEVKDKKKSKMIKQEIEKLSPTIVEPPSQQEPEKSLPEVPLTKKERQKLKRQLKKNDEKENIKDDNIKQQEQQQPQPQPQIVTIKRVMESNLAEPTVTITLKGQTPAQDKVLFTLINGQTKEPSKNNEQQTTGKKKKKNKFDNTDVTATQKLQQQQNTLKVQKNNDKKSSQQQSLIDKQKNNNNQKANDKIIKIDEKNKKTKKDKKNTENKQPINNNDLPKNIIKDSKNNNQQQEVIMKNNNNKKDNKIQPLVESKIQQNITNTATSKKTNKKNDKNIIDNQQLIGKINNNLTKQKNPKQQDDTKKISMTKNQNLLQLSKQKKINDTKLPVDNSSLNNNNNNNSVNKTNDGKSKINIESLKLPPGITITKVDTPAKPLPIKSQSIKNQQAPQKQTTIIAAPMSGVQSNYSGSQSGGNVIVVDTGKLKQDLIPKNIDKGNTKDNNQQASTASKKKKKKKNSPNQLPQKTTDNFENDDNAKILHNPTTNMVTIRNPAFGPAPPKMEPTQQAAIIKVAENGMVTIRSPALQQAMNAGLSPSPKPDFIVKGDISTSTTSQTSINTINNISNTNGMITSSLAELRSRLTPDCTGITGLANIQISKLANGQAIPENGINLKGTSVTLTKVKNPDSCFKNDDVSTTAISTIPTATSGKGKKKKKRGNGTSSGDDWNLVESVFTPKDIDLEDGEMDDAERELEAFKRFCLQSVPPPRKEKVNLNIKDIVLKKKSSSSSSSSTTSTTAVIAAN</sequence>
<keyword evidence="2" id="KW-0597">Phosphoprotein</keyword>
<feature type="domain" description="FAM193 C-terminal" evidence="6">
    <location>
        <begin position="1684"/>
        <end position="1737"/>
    </location>
</feature>
<feature type="region of interest" description="Disordered" evidence="5">
    <location>
        <begin position="978"/>
        <end position="1001"/>
    </location>
</feature>
<feature type="compositionally biased region" description="Basic and acidic residues" evidence="5">
    <location>
        <begin position="1065"/>
        <end position="1079"/>
    </location>
</feature>
<proteinExistence type="inferred from homology"/>
<feature type="compositionally biased region" description="Low complexity" evidence="5">
    <location>
        <begin position="1738"/>
        <end position="1749"/>
    </location>
</feature>
<feature type="region of interest" description="Disordered" evidence="5">
    <location>
        <begin position="42"/>
        <end position="99"/>
    </location>
</feature>
<evidence type="ECO:0000313" key="7">
    <source>
        <dbReference type="EMBL" id="KAF7995206.1"/>
    </source>
</evidence>